<protein>
    <submittedName>
        <fullName evidence="2">Uncharacterized protein</fullName>
    </submittedName>
</protein>
<accession>A0AA38FDB6</accession>
<dbReference type="AlphaFoldDB" id="A0AA38FDB6"/>
<gene>
    <name evidence="2" type="ORF">KI387_013557</name>
</gene>
<feature type="compositionally biased region" description="Polar residues" evidence="1">
    <location>
        <begin position="44"/>
        <end position="53"/>
    </location>
</feature>
<evidence type="ECO:0000313" key="3">
    <source>
        <dbReference type="Proteomes" id="UP000824469"/>
    </source>
</evidence>
<dbReference type="Proteomes" id="UP000824469">
    <property type="component" value="Unassembled WGS sequence"/>
</dbReference>
<feature type="region of interest" description="Disordered" evidence="1">
    <location>
        <begin position="1"/>
        <end position="60"/>
    </location>
</feature>
<evidence type="ECO:0000256" key="1">
    <source>
        <dbReference type="SAM" id="MobiDB-lite"/>
    </source>
</evidence>
<reference evidence="2 3" key="1">
    <citation type="journal article" date="2021" name="Nat. Plants">
        <title>The Taxus genome provides insights into paclitaxel biosynthesis.</title>
        <authorList>
            <person name="Xiong X."/>
            <person name="Gou J."/>
            <person name="Liao Q."/>
            <person name="Li Y."/>
            <person name="Zhou Q."/>
            <person name="Bi G."/>
            <person name="Li C."/>
            <person name="Du R."/>
            <person name="Wang X."/>
            <person name="Sun T."/>
            <person name="Guo L."/>
            <person name="Liang H."/>
            <person name="Lu P."/>
            <person name="Wu Y."/>
            <person name="Zhang Z."/>
            <person name="Ro D.K."/>
            <person name="Shang Y."/>
            <person name="Huang S."/>
            <person name="Yan J."/>
        </authorList>
    </citation>
    <scope>NUCLEOTIDE SEQUENCE [LARGE SCALE GENOMIC DNA]</scope>
    <source>
        <strain evidence="2">Ta-2019</strain>
    </source>
</reference>
<proteinExistence type="predicted"/>
<name>A0AA38FDB6_TAXCH</name>
<sequence length="60" mass="6446">MVNRGQKVDTSRVSKKGLSIEVMAETATCPSGASPRVDPKEEAQTSTSTPSNPRSKKVRE</sequence>
<evidence type="ECO:0000313" key="2">
    <source>
        <dbReference type="EMBL" id="KAH9301974.1"/>
    </source>
</evidence>
<feature type="non-terminal residue" evidence="2">
    <location>
        <position position="60"/>
    </location>
</feature>
<dbReference type="EMBL" id="JAHRHJ020000009">
    <property type="protein sequence ID" value="KAH9301974.1"/>
    <property type="molecule type" value="Genomic_DNA"/>
</dbReference>
<keyword evidence="3" id="KW-1185">Reference proteome</keyword>
<comment type="caution">
    <text evidence="2">The sequence shown here is derived from an EMBL/GenBank/DDBJ whole genome shotgun (WGS) entry which is preliminary data.</text>
</comment>
<organism evidence="2 3">
    <name type="scientific">Taxus chinensis</name>
    <name type="common">Chinese yew</name>
    <name type="synonym">Taxus wallichiana var. chinensis</name>
    <dbReference type="NCBI Taxonomy" id="29808"/>
    <lineage>
        <taxon>Eukaryota</taxon>
        <taxon>Viridiplantae</taxon>
        <taxon>Streptophyta</taxon>
        <taxon>Embryophyta</taxon>
        <taxon>Tracheophyta</taxon>
        <taxon>Spermatophyta</taxon>
        <taxon>Pinopsida</taxon>
        <taxon>Pinidae</taxon>
        <taxon>Conifers II</taxon>
        <taxon>Cupressales</taxon>
        <taxon>Taxaceae</taxon>
        <taxon>Taxus</taxon>
    </lineage>
</organism>
<feature type="compositionally biased region" description="Basic and acidic residues" evidence="1">
    <location>
        <begin position="1"/>
        <end position="12"/>
    </location>
</feature>